<evidence type="ECO:0000256" key="2">
    <source>
        <dbReference type="SAM" id="MobiDB-lite"/>
    </source>
</evidence>
<accession>A0A6C0IHT5</accession>
<feature type="transmembrane region" description="Helical" evidence="3">
    <location>
        <begin position="230"/>
        <end position="248"/>
    </location>
</feature>
<feature type="transmembrane region" description="Helical" evidence="3">
    <location>
        <begin position="254"/>
        <end position="271"/>
    </location>
</feature>
<protein>
    <submittedName>
        <fullName evidence="4">Uncharacterized protein</fullName>
    </submittedName>
</protein>
<evidence type="ECO:0000256" key="3">
    <source>
        <dbReference type="SAM" id="Phobius"/>
    </source>
</evidence>
<evidence type="ECO:0000256" key="1">
    <source>
        <dbReference type="SAM" id="Coils"/>
    </source>
</evidence>
<name>A0A6C0IHT5_9ZZZZ</name>
<feature type="coiled-coil region" evidence="1">
    <location>
        <begin position="176"/>
        <end position="210"/>
    </location>
</feature>
<keyword evidence="3" id="KW-0812">Transmembrane</keyword>
<dbReference type="AlphaFoldDB" id="A0A6C0IHT5"/>
<keyword evidence="3" id="KW-0472">Membrane</keyword>
<sequence>MNNIIAFWDKLTYNDILLLIIILCLIVYYIFLEKKQYEGMTQNSCAIIGNHKYDSYCESNQAKKNNNCESKCSTIVPGLGNVCCESSCCLSNTTPNNLPDMEENNSQILNDIQSLQTLEQELFSNLENQPDLTLDQQKDMINKINNISNMRVNLYETLGGVNDFFKSSLYNSTSTLLEQTKAIEIVEQELNKSKKRLELLEEEKSNKIRLVEINTYYGQKYAEHSDLMKNIIYILIPVLIFTVLKNKGILSNSIYYILVIIITVIGSFTLWNKFMSIMSRDSMNYQEYNWYFDAKTAPAANPSDSSDPWASNNGSNGTCMGQACCPNGLTYDISANKCIVNNSSASTSITTATSTDTSTTTDTSTDTSTSATTDSSNTTESFVSDIFTKHAANYNKSDVILGNNIKPRNSSKFW</sequence>
<keyword evidence="3" id="KW-1133">Transmembrane helix</keyword>
<evidence type="ECO:0000313" key="4">
    <source>
        <dbReference type="EMBL" id="QHT91986.1"/>
    </source>
</evidence>
<feature type="transmembrane region" description="Helical" evidence="3">
    <location>
        <begin position="12"/>
        <end position="32"/>
    </location>
</feature>
<organism evidence="4">
    <name type="scientific">viral metagenome</name>
    <dbReference type="NCBI Taxonomy" id="1070528"/>
    <lineage>
        <taxon>unclassified sequences</taxon>
        <taxon>metagenomes</taxon>
        <taxon>organismal metagenomes</taxon>
    </lineage>
</organism>
<proteinExistence type="predicted"/>
<keyword evidence="1" id="KW-0175">Coiled coil</keyword>
<feature type="region of interest" description="Disordered" evidence="2">
    <location>
        <begin position="349"/>
        <end position="378"/>
    </location>
</feature>
<dbReference type="EMBL" id="MN740173">
    <property type="protein sequence ID" value="QHT91986.1"/>
    <property type="molecule type" value="Genomic_DNA"/>
</dbReference>
<reference evidence="4" key="1">
    <citation type="journal article" date="2020" name="Nature">
        <title>Giant virus diversity and host interactions through global metagenomics.</title>
        <authorList>
            <person name="Schulz F."/>
            <person name="Roux S."/>
            <person name="Paez-Espino D."/>
            <person name="Jungbluth S."/>
            <person name="Walsh D.A."/>
            <person name="Denef V.J."/>
            <person name="McMahon K.D."/>
            <person name="Konstantinidis K.T."/>
            <person name="Eloe-Fadrosh E.A."/>
            <person name="Kyrpides N.C."/>
            <person name="Woyke T."/>
        </authorList>
    </citation>
    <scope>NUCLEOTIDE SEQUENCE</scope>
    <source>
        <strain evidence="4">GVMAG-M-3300023184-86</strain>
    </source>
</reference>